<proteinExistence type="predicted"/>
<dbReference type="RefSeq" id="WP_216345227.1">
    <property type="nucleotide sequence ID" value="NZ_JAHLEM010000419.1"/>
</dbReference>
<name>A0ABS6CN51_9ACTN</name>
<feature type="non-terminal residue" evidence="1">
    <location>
        <position position="64"/>
    </location>
</feature>
<protein>
    <submittedName>
        <fullName evidence="1">Uncharacterized protein</fullName>
    </submittedName>
</protein>
<sequence length="64" mass="6193">MNTEQPPAQAAPARGAPSAASAERLAYAVPCPVAAVSSDSPVGAEPPAMPLLGAVLLGTRAATP</sequence>
<comment type="caution">
    <text evidence="1">The sequence shown here is derived from an EMBL/GenBank/DDBJ whole genome shotgun (WGS) entry which is preliminary data.</text>
</comment>
<evidence type="ECO:0000313" key="2">
    <source>
        <dbReference type="Proteomes" id="UP000720508"/>
    </source>
</evidence>
<reference evidence="1 2" key="1">
    <citation type="submission" date="2021-06" db="EMBL/GenBank/DDBJ databases">
        <authorList>
            <person name="Pan X."/>
        </authorList>
    </citation>
    <scope>NUCLEOTIDE SEQUENCE [LARGE SCALE GENOMIC DNA]</scope>
    <source>
        <strain evidence="1 2">4503</strain>
    </source>
</reference>
<evidence type="ECO:0000313" key="1">
    <source>
        <dbReference type="EMBL" id="MBU3868363.1"/>
    </source>
</evidence>
<gene>
    <name evidence="1" type="ORF">KN815_31260</name>
</gene>
<keyword evidence="2" id="KW-1185">Reference proteome</keyword>
<dbReference type="Proteomes" id="UP000720508">
    <property type="component" value="Unassembled WGS sequence"/>
</dbReference>
<organism evidence="1 2">
    <name type="scientific">Streptomyces niphimycinicus</name>
    <dbReference type="NCBI Taxonomy" id="2842201"/>
    <lineage>
        <taxon>Bacteria</taxon>
        <taxon>Bacillati</taxon>
        <taxon>Actinomycetota</taxon>
        <taxon>Actinomycetes</taxon>
        <taxon>Kitasatosporales</taxon>
        <taxon>Streptomycetaceae</taxon>
        <taxon>Streptomyces</taxon>
    </lineage>
</organism>
<accession>A0ABS6CN51</accession>
<dbReference type="EMBL" id="JAHLEM010000419">
    <property type="protein sequence ID" value="MBU3868363.1"/>
    <property type="molecule type" value="Genomic_DNA"/>
</dbReference>